<dbReference type="GO" id="GO:0005737">
    <property type="term" value="C:cytoplasm"/>
    <property type="evidence" value="ECO:0007669"/>
    <property type="project" value="UniProtKB-SubCell"/>
</dbReference>
<comment type="function">
    <text evidence="9">Catalyzes the reversible interconversion of serine and glycine with a modified folate serving as the one-carbon carrier. Also exhibits a pteridine-independent aldolase activity toward beta-hydroxyamino acids, producing glycine and aldehydes, via a retro-aldol mechanism.</text>
</comment>
<evidence type="ECO:0000256" key="3">
    <source>
        <dbReference type="ARBA" id="ARBA00011738"/>
    </source>
</evidence>
<dbReference type="GO" id="GO:0004372">
    <property type="term" value="F:glycine hydroxymethyltransferase activity"/>
    <property type="evidence" value="ECO:0007669"/>
    <property type="project" value="UniProtKB-UniRule"/>
</dbReference>
<evidence type="ECO:0000313" key="13">
    <source>
        <dbReference type="Proteomes" id="UP000070404"/>
    </source>
</evidence>
<comment type="pathway">
    <text evidence="9">Amino-acid biosynthesis; glycine biosynthesis; glycine from L-serine: step 1/1.</text>
</comment>
<dbReference type="PIRSF" id="PIRSF000412">
    <property type="entry name" value="SHMT"/>
    <property type="match status" value="1"/>
</dbReference>
<feature type="modified residue" description="N6-(pyridoxal phosphate)lysine" evidence="9 10">
    <location>
        <position position="236"/>
    </location>
</feature>
<dbReference type="InterPro" id="IPR039429">
    <property type="entry name" value="SHMT-like_dom"/>
</dbReference>
<dbReference type="InterPro" id="IPR001085">
    <property type="entry name" value="Ser_HO-MeTrfase"/>
</dbReference>
<comment type="similarity">
    <text evidence="2 9">Belongs to the SHMT family.</text>
</comment>
<keyword evidence="7 9" id="KW-0808">Transferase</keyword>
<dbReference type="InterPro" id="IPR015421">
    <property type="entry name" value="PyrdxlP-dep_Trfase_major"/>
</dbReference>
<dbReference type="PATRIC" id="fig|1698281.3.peg.686"/>
<dbReference type="NCBIfam" id="NF000586">
    <property type="entry name" value="PRK00011.1"/>
    <property type="match status" value="1"/>
</dbReference>
<comment type="caution">
    <text evidence="9">Lacks conserved residue(s) required for the propagation of feature annotation.</text>
</comment>
<comment type="caution">
    <text evidence="12">The sequence shown here is derived from an EMBL/GenBank/DDBJ whole genome shotgun (WGS) entry which is preliminary data.</text>
</comment>
<dbReference type="Gene3D" id="3.40.640.10">
    <property type="entry name" value="Type I PLP-dependent aspartate aminotransferase-like (Major domain)"/>
    <property type="match status" value="1"/>
</dbReference>
<keyword evidence="8 9" id="KW-0663">Pyridoxal phosphate</keyword>
<dbReference type="HAMAP" id="MF_00051">
    <property type="entry name" value="SHMT"/>
    <property type="match status" value="1"/>
</dbReference>
<keyword evidence="6 9" id="KW-0028">Amino-acid biosynthesis</keyword>
<accession>A0A133VL52</accession>
<evidence type="ECO:0000256" key="7">
    <source>
        <dbReference type="ARBA" id="ARBA00022679"/>
    </source>
</evidence>
<dbReference type="FunFam" id="3.90.1150.10:FF:000114">
    <property type="entry name" value="Serine hydroxymethyltransferase"/>
    <property type="match status" value="1"/>
</dbReference>
<evidence type="ECO:0000256" key="9">
    <source>
        <dbReference type="HAMAP-Rule" id="MF_00051"/>
    </source>
</evidence>
<evidence type="ECO:0000256" key="1">
    <source>
        <dbReference type="ARBA" id="ARBA00001933"/>
    </source>
</evidence>
<dbReference type="InterPro" id="IPR049943">
    <property type="entry name" value="Ser_HO-MeTrfase-like"/>
</dbReference>
<evidence type="ECO:0000256" key="4">
    <source>
        <dbReference type="ARBA" id="ARBA00022490"/>
    </source>
</evidence>
<keyword evidence="4 9" id="KW-0963">Cytoplasm</keyword>
<evidence type="ECO:0000256" key="2">
    <source>
        <dbReference type="ARBA" id="ARBA00006376"/>
    </source>
</evidence>
<sequence length="443" mass="49588">MAENELEKIQGWIRDHHEMFGSSIPLIASENVTSTPVKEAIVSDFSHRYAEGWPEERVYAGTKYMDKVELQCIDYAKDLFDVDFIDVRTISGVCSNLVTYTALTRPGDKMITSPISKGGHITMGPHKSPKTGIHIGGTAGSVHGLDVRYFEFDNEEMNIDPDKTAEKIRELEPDLCMFGASVFLFPHPIEEISDVAKEVDAKIAYDAAHVSGLIAGGRFQDPMEEGADIMSMSTHKTLPGPQHGMVAATEEHAEDVKSATFPSMVSNHHLHNVAGLTVALAEFKKYGEDYVDQVIDNSQALGEALSERGFDVVAEHKGYTKSHILLVDITNLKDTIGLGKDVEQRLEKANIILNRNLLPWDIQEDRHFENPGGIRIGTSEITRLGMKENEMEPIAEYMKRILMDEEDPEKVQEEVSEFRSDFQDVHYCFESSKKAHEYIEIGK</sequence>
<evidence type="ECO:0000256" key="5">
    <source>
        <dbReference type="ARBA" id="ARBA00022563"/>
    </source>
</evidence>
<organism evidence="12 13">
    <name type="scientific">candidate division MSBL1 archaeon SCGC-AAA382C18</name>
    <dbReference type="NCBI Taxonomy" id="1698281"/>
    <lineage>
        <taxon>Archaea</taxon>
        <taxon>Methanobacteriati</taxon>
        <taxon>Methanobacteriota</taxon>
        <taxon>candidate division MSBL1</taxon>
    </lineage>
</organism>
<evidence type="ECO:0000256" key="6">
    <source>
        <dbReference type="ARBA" id="ARBA00022605"/>
    </source>
</evidence>
<feature type="domain" description="Serine hydroxymethyltransferase-like" evidence="11">
    <location>
        <begin position="12"/>
        <end position="398"/>
    </location>
</feature>
<keyword evidence="5 9" id="KW-0554">One-carbon metabolism</keyword>
<comment type="cofactor">
    <cofactor evidence="1 9 10">
        <name>pyridoxal 5'-phosphate</name>
        <dbReference type="ChEBI" id="CHEBI:597326"/>
    </cofactor>
</comment>
<reference evidence="12 13" key="1">
    <citation type="journal article" date="2016" name="Sci. Rep.">
        <title>Metabolic traits of an uncultured archaeal lineage -MSBL1- from brine pools of the Red Sea.</title>
        <authorList>
            <person name="Mwirichia R."/>
            <person name="Alam I."/>
            <person name="Rashid M."/>
            <person name="Vinu M."/>
            <person name="Ba-Alawi W."/>
            <person name="Anthony Kamau A."/>
            <person name="Kamanda Ngugi D."/>
            <person name="Goker M."/>
            <person name="Klenk H.P."/>
            <person name="Bajic V."/>
            <person name="Stingl U."/>
        </authorList>
    </citation>
    <scope>NUCLEOTIDE SEQUENCE [LARGE SCALE GENOMIC DNA]</scope>
    <source>
        <strain evidence="12">SCGC-AAA382C18</strain>
    </source>
</reference>
<evidence type="ECO:0000313" key="12">
    <source>
        <dbReference type="EMBL" id="KXB07159.1"/>
    </source>
</evidence>
<comment type="subcellular location">
    <subcellularLocation>
        <location evidence="9">Cytoplasm</location>
    </subcellularLocation>
</comment>
<dbReference type="InterPro" id="IPR015422">
    <property type="entry name" value="PyrdxlP-dep_Trfase_small"/>
</dbReference>
<evidence type="ECO:0000256" key="8">
    <source>
        <dbReference type="ARBA" id="ARBA00022898"/>
    </source>
</evidence>
<keyword evidence="13" id="KW-1185">Reference proteome</keyword>
<dbReference type="CDD" id="cd00378">
    <property type="entry name" value="SHMT"/>
    <property type="match status" value="1"/>
</dbReference>
<dbReference type="EC" id="2.1.2.-" evidence="9"/>
<gene>
    <name evidence="9" type="primary">glyA</name>
    <name evidence="12" type="ORF">AKJ52_00795</name>
</gene>
<dbReference type="GO" id="GO:0032259">
    <property type="term" value="P:methylation"/>
    <property type="evidence" value="ECO:0007669"/>
    <property type="project" value="UniProtKB-KW"/>
</dbReference>
<evidence type="ECO:0000256" key="10">
    <source>
        <dbReference type="PIRSR" id="PIRSR000412-50"/>
    </source>
</evidence>
<feature type="binding site" evidence="9">
    <location>
        <begin position="119"/>
        <end position="121"/>
    </location>
    <ligand>
        <name>(6S)-5,6,7,8-tetrahydrofolate</name>
        <dbReference type="ChEBI" id="CHEBI:57453"/>
    </ligand>
</feature>
<dbReference type="PANTHER" id="PTHR11680">
    <property type="entry name" value="SERINE HYDROXYMETHYLTRANSFERASE"/>
    <property type="match status" value="1"/>
</dbReference>
<dbReference type="GO" id="GO:0030170">
    <property type="term" value="F:pyridoxal phosphate binding"/>
    <property type="evidence" value="ECO:0007669"/>
    <property type="project" value="UniProtKB-UniRule"/>
</dbReference>
<evidence type="ECO:0000259" key="11">
    <source>
        <dbReference type="Pfam" id="PF00464"/>
    </source>
</evidence>
<dbReference type="Gene3D" id="3.90.1150.10">
    <property type="entry name" value="Aspartate Aminotransferase, domain 1"/>
    <property type="match status" value="1"/>
</dbReference>
<dbReference type="PANTHER" id="PTHR11680:SF35">
    <property type="entry name" value="SERINE HYDROXYMETHYLTRANSFERASE 1"/>
    <property type="match status" value="1"/>
</dbReference>
<dbReference type="UniPathway" id="UPA00288">
    <property type="reaction ID" value="UER01023"/>
</dbReference>
<name>A0A133VL52_9EURY</name>
<dbReference type="SUPFAM" id="SSF53383">
    <property type="entry name" value="PLP-dependent transferases"/>
    <property type="match status" value="1"/>
</dbReference>
<dbReference type="Proteomes" id="UP000070404">
    <property type="component" value="Unassembled WGS sequence"/>
</dbReference>
<dbReference type="GO" id="GO:0019264">
    <property type="term" value="P:glycine biosynthetic process from serine"/>
    <property type="evidence" value="ECO:0007669"/>
    <property type="project" value="UniProtKB-UniRule"/>
</dbReference>
<dbReference type="AlphaFoldDB" id="A0A133VL52"/>
<dbReference type="Pfam" id="PF00464">
    <property type="entry name" value="SHMT"/>
    <property type="match status" value="1"/>
</dbReference>
<feature type="binding site" evidence="9">
    <location>
        <position position="250"/>
    </location>
    <ligand>
        <name>(6S)-5,6,7,8-tetrahydrofolate</name>
        <dbReference type="ChEBI" id="CHEBI:57453"/>
    </ligand>
</feature>
<keyword evidence="12" id="KW-0489">Methyltransferase</keyword>
<feature type="site" description="Plays an important role in substrate specificity" evidence="9">
    <location>
        <position position="235"/>
    </location>
</feature>
<dbReference type="GO" id="GO:0035999">
    <property type="term" value="P:tetrahydrofolate interconversion"/>
    <property type="evidence" value="ECO:0007669"/>
    <property type="project" value="InterPro"/>
</dbReference>
<dbReference type="FunFam" id="3.40.640.10:FF:000101">
    <property type="entry name" value="Serine hydroxymethyltransferase"/>
    <property type="match status" value="1"/>
</dbReference>
<protein>
    <recommendedName>
        <fullName evidence="9">Serine hydroxymethyltransferase</fullName>
        <shortName evidence="9">SHMT</shortName>
        <shortName evidence="9">Serine methylase</shortName>
        <ecNumber evidence="9">2.1.2.-</ecNumber>
    </recommendedName>
</protein>
<dbReference type="InterPro" id="IPR015424">
    <property type="entry name" value="PyrdxlP-dep_Trfase"/>
</dbReference>
<dbReference type="GO" id="GO:0008168">
    <property type="term" value="F:methyltransferase activity"/>
    <property type="evidence" value="ECO:0007669"/>
    <property type="project" value="UniProtKB-KW"/>
</dbReference>
<dbReference type="EMBL" id="LHYF01000008">
    <property type="protein sequence ID" value="KXB07159.1"/>
    <property type="molecule type" value="Genomic_DNA"/>
</dbReference>
<comment type="subunit">
    <text evidence="3 9">Homodimer.</text>
</comment>
<proteinExistence type="inferred from homology"/>